<evidence type="ECO:0000256" key="1">
    <source>
        <dbReference type="ARBA" id="ARBA00023242"/>
    </source>
</evidence>
<dbReference type="EMBL" id="PVEM01000005">
    <property type="protein sequence ID" value="PTD08480.1"/>
    <property type="molecule type" value="Genomic_DNA"/>
</dbReference>
<dbReference type="Gene3D" id="4.10.240.10">
    <property type="entry name" value="Zn(2)-C6 fungal-type DNA-binding domain"/>
    <property type="match status" value="1"/>
</dbReference>
<feature type="domain" description="Zn(2)-C6 fungal-type" evidence="2">
    <location>
        <begin position="89"/>
        <end position="119"/>
    </location>
</feature>
<dbReference type="InterPro" id="IPR053157">
    <property type="entry name" value="Sterol_Uptake_Regulator"/>
</dbReference>
<dbReference type="InterPro" id="IPR001138">
    <property type="entry name" value="Zn2Cys6_DnaBD"/>
</dbReference>
<dbReference type="PROSITE" id="PS50048">
    <property type="entry name" value="ZN2_CY6_FUNGAL_2"/>
    <property type="match status" value="1"/>
</dbReference>
<sequence length="484" mass="55583">MWWAVINDHPKLTYQTVQPRRPLSLRPRLTSYHPHLAPRPLHSFFPSNPLFIKFSVTSLTLAMSAAENDASGSRKGSKLRRGHKKVKTGCTDCRRRHVKCTEEKPKCRACQRRGAQCEYTSTEIRSRSADPSPASYLGYAPSPQLRQFSPLPGLASILREEPNDPASAEFGIRDMALLHHWTISTSHDIYKNSALSVTFQLSFPQIAFKYPFVMRILLGLSALHIAYLQPEDRLRHVGEASRYHNQSLQGFNDAIKLPRDEVSDALFAWSSLNLFYVFGVHGRLGEGLWDDSERTSRKDRLLGLSWVPMIRGIQTMLLPSFMTLSEGPLKELLTVGNFTELDLDQNPYSDDEYFRRVSEVWKNHLDAQIYEDTLQVLRRCHMFMEQFSSMASESLGESIVDRSWQGAFFLVPFAPEAYFTLLQQRQPPALILYAFYGALLHKFTNDSWFMEGWGHDIVEVVADLLGSYWRDWIAWPLQVADVRF</sequence>
<comment type="caution">
    <text evidence="3">The sequence shown here is derived from an EMBL/GenBank/DDBJ whole genome shotgun (WGS) entry which is preliminary data.</text>
</comment>
<dbReference type="GO" id="GO:0008270">
    <property type="term" value="F:zinc ion binding"/>
    <property type="evidence" value="ECO:0007669"/>
    <property type="project" value="InterPro"/>
</dbReference>
<dbReference type="SUPFAM" id="SSF57701">
    <property type="entry name" value="Zn2/Cys6 DNA-binding domain"/>
    <property type="match status" value="1"/>
</dbReference>
<evidence type="ECO:0000259" key="2">
    <source>
        <dbReference type="PROSITE" id="PS50048"/>
    </source>
</evidence>
<evidence type="ECO:0000313" key="4">
    <source>
        <dbReference type="Proteomes" id="UP000241587"/>
    </source>
</evidence>
<dbReference type="PANTHER" id="PTHR47784:SF5">
    <property type="entry name" value="STEROL UPTAKE CONTROL PROTEIN 2"/>
    <property type="match status" value="1"/>
</dbReference>
<gene>
    <name evidence="3" type="ORF">FCULG_00012556</name>
</gene>
<dbReference type="OMA" id="WIAWPLQ"/>
<dbReference type="CDD" id="cd00067">
    <property type="entry name" value="GAL4"/>
    <property type="match status" value="1"/>
</dbReference>
<dbReference type="Proteomes" id="UP000241587">
    <property type="component" value="Unassembled WGS sequence"/>
</dbReference>
<organism evidence="3 4">
    <name type="scientific">Fusarium culmorum</name>
    <dbReference type="NCBI Taxonomy" id="5516"/>
    <lineage>
        <taxon>Eukaryota</taxon>
        <taxon>Fungi</taxon>
        <taxon>Dikarya</taxon>
        <taxon>Ascomycota</taxon>
        <taxon>Pezizomycotina</taxon>
        <taxon>Sordariomycetes</taxon>
        <taxon>Hypocreomycetidae</taxon>
        <taxon>Hypocreales</taxon>
        <taxon>Nectriaceae</taxon>
        <taxon>Fusarium</taxon>
    </lineage>
</organism>
<dbReference type="InterPro" id="IPR036864">
    <property type="entry name" value="Zn2-C6_fun-type_DNA-bd_sf"/>
</dbReference>
<dbReference type="PROSITE" id="PS00463">
    <property type="entry name" value="ZN2_CY6_FUNGAL_1"/>
    <property type="match status" value="1"/>
</dbReference>
<dbReference type="Pfam" id="PF00172">
    <property type="entry name" value="Zn_clus"/>
    <property type="match status" value="1"/>
</dbReference>
<protein>
    <recommendedName>
        <fullName evidence="2">Zn(2)-C6 fungal-type domain-containing protein</fullName>
    </recommendedName>
</protein>
<evidence type="ECO:0000313" key="3">
    <source>
        <dbReference type="EMBL" id="PTD08480.1"/>
    </source>
</evidence>
<proteinExistence type="predicted"/>
<reference evidence="3 4" key="1">
    <citation type="submission" date="2018-02" db="EMBL/GenBank/DDBJ databases">
        <title>Fusarium culmorum secondary metabolites in fungal-bacterial-plant interactions.</title>
        <authorList>
            <person name="Schmidt R."/>
        </authorList>
    </citation>
    <scope>NUCLEOTIDE SEQUENCE [LARGE SCALE GENOMIC DNA]</scope>
    <source>
        <strain evidence="3 4">PV</strain>
    </source>
</reference>
<dbReference type="OrthoDB" id="3546279at2759"/>
<dbReference type="PRINTS" id="PR00755">
    <property type="entry name" value="AFLATOXINBRP"/>
</dbReference>
<dbReference type="PANTHER" id="PTHR47784">
    <property type="entry name" value="STEROL UPTAKE CONTROL PROTEIN 2"/>
    <property type="match status" value="1"/>
</dbReference>
<keyword evidence="1" id="KW-0539">Nucleus</keyword>
<dbReference type="AlphaFoldDB" id="A0A2T4GY67"/>
<dbReference type="SMART" id="SM00066">
    <property type="entry name" value="GAL4"/>
    <property type="match status" value="1"/>
</dbReference>
<accession>A0A2T4GY67</accession>
<keyword evidence="4" id="KW-1185">Reference proteome</keyword>
<name>A0A2T4GY67_FUSCU</name>
<dbReference type="GO" id="GO:0001228">
    <property type="term" value="F:DNA-binding transcription activator activity, RNA polymerase II-specific"/>
    <property type="evidence" value="ECO:0007669"/>
    <property type="project" value="TreeGrafter"/>
</dbReference>